<dbReference type="EMBL" id="SRLD01000026">
    <property type="protein sequence ID" value="TGE15071.1"/>
    <property type="molecule type" value="Genomic_DNA"/>
</dbReference>
<keyword evidence="1" id="KW-0732">Signal</keyword>
<dbReference type="AlphaFoldDB" id="A0A4Z0PIE1"/>
<evidence type="ECO:0000313" key="2">
    <source>
        <dbReference type="EMBL" id="TGE15071.1"/>
    </source>
</evidence>
<sequence>MKRRFFTFCALAATALSVPAAALASEPTLPASPAAAEPKSWYRPRHLVLQTGGGLGMVAVGAGYTYLNDKVETDILLGYVPKKFAGSTLTLASAKLLYSPFTVRLSDQWQVKPVSVGAYLSYTHGTLNDEERGQYTKDYYWFSSDTRYGPLAGGRVTYVRPTKGNGRPRTVSLYYDLSSNDLYLHSYLTNTKGLSISQILVLGLGVKVDF</sequence>
<evidence type="ECO:0000256" key="1">
    <source>
        <dbReference type="SAM" id="SignalP"/>
    </source>
</evidence>
<organism evidence="2 3">
    <name type="scientific">Hymenobacter elongatus</name>
    <dbReference type="NCBI Taxonomy" id="877208"/>
    <lineage>
        <taxon>Bacteria</taxon>
        <taxon>Pseudomonadati</taxon>
        <taxon>Bacteroidota</taxon>
        <taxon>Cytophagia</taxon>
        <taxon>Cytophagales</taxon>
        <taxon>Hymenobacteraceae</taxon>
        <taxon>Hymenobacter</taxon>
    </lineage>
</organism>
<keyword evidence="3" id="KW-1185">Reference proteome</keyword>
<proteinExistence type="predicted"/>
<feature type="chain" id="PRO_5021358779" description="Outer membrane protein beta-barrel domain-containing protein" evidence="1">
    <location>
        <begin position="25"/>
        <end position="210"/>
    </location>
</feature>
<feature type="signal peptide" evidence="1">
    <location>
        <begin position="1"/>
        <end position="24"/>
    </location>
</feature>
<evidence type="ECO:0000313" key="3">
    <source>
        <dbReference type="Proteomes" id="UP000297739"/>
    </source>
</evidence>
<accession>A0A4Z0PIE1</accession>
<name>A0A4Z0PIE1_9BACT</name>
<dbReference type="RefSeq" id="WP_135498366.1">
    <property type="nucleotide sequence ID" value="NZ_SRLD01000026.1"/>
</dbReference>
<protein>
    <recommendedName>
        <fullName evidence="4">Outer membrane protein beta-barrel domain-containing protein</fullName>
    </recommendedName>
</protein>
<dbReference type="OrthoDB" id="5381546at2"/>
<reference evidence="2 3" key="1">
    <citation type="submission" date="2019-04" db="EMBL/GenBank/DDBJ databases">
        <authorList>
            <person name="Feng G."/>
            <person name="Zhang J."/>
            <person name="Zhu H."/>
        </authorList>
    </citation>
    <scope>NUCLEOTIDE SEQUENCE [LARGE SCALE GENOMIC DNA]</scope>
    <source>
        <strain evidence="2 3">JCM 17223</strain>
    </source>
</reference>
<dbReference type="Proteomes" id="UP000297739">
    <property type="component" value="Unassembled WGS sequence"/>
</dbReference>
<evidence type="ECO:0008006" key="4">
    <source>
        <dbReference type="Google" id="ProtNLM"/>
    </source>
</evidence>
<comment type="caution">
    <text evidence="2">The sequence shown here is derived from an EMBL/GenBank/DDBJ whole genome shotgun (WGS) entry which is preliminary data.</text>
</comment>
<gene>
    <name evidence="2" type="ORF">E5J99_13625</name>
</gene>